<evidence type="ECO:0000313" key="4">
    <source>
        <dbReference type="Proteomes" id="UP000604046"/>
    </source>
</evidence>
<evidence type="ECO:0000256" key="1">
    <source>
        <dbReference type="SAM" id="Coils"/>
    </source>
</evidence>
<feature type="compositionally biased region" description="Basic and acidic residues" evidence="2">
    <location>
        <begin position="46"/>
        <end position="55"/>
    </location>
</feature>
<feature type="coiled-coil region" evidence="1">
    <location>
        <begin position="136"/>
        <end position="173"/>
    </location>
</feature>
<keyword evidence="4" id="KW-1185">Reference proteome</keyword>
<accession>A0A812HMW5</accession>
<keyword evidence="1" id="KW-0175">Coiled coil</keyword>
<reference evidence="3" key="1">
    <citation type="submission" date="2021-02" db="EMBL/GenBank/DDBJ databases">
        <authorList>
            <person name="Dougan E. K."/>
            <person name="Rhodes N."/>
            <person name="Thang M."/>
            <person name="Chan C."/>
        </authorList>
    </citation>
    <scope>NUCLEOTIDE SEQUENCE</scope>
</reference>
<organism evidence="3 4">
    <name type="scientific">Symbiodinium natans</name>
    <dbReference type="NCBI Taxonomy" id="878477"/>
    <lineage>
        <taxon>Eukaryota</taxon>
        <taxon>Sar</taxon>
        <taxon>Alveolata</taxon>
        <taxon>Dinophyceae</taxon>
        <taxon>Suessiales</taxon>
        <taxon>Symbiodiniaceae</taxon>
        <taxon>Symbiodinium</taxon>
    </lineage>
</organism>
<dbReference type="EMBL" id="CAJNDS010000102">
    <property type="protein sequence ID" value="CAE6956373.1"/>
    <property type="molecule type" value="Genomic_DNA"/>
</dbReference>
<feature type="region of interest" description="Disordered" evidence="2">
    <location>
        <begin position="1"/>
        <end position="86"/>
    </location>
</feature>
<evidence type="ECO:0000256" key="2">
    <source>
        <dbReference type="SAM" id="MobiDB-lite"/>
    </source>
</evidence>
<feature type="compositionally biased region" description="Low complexity" evidence="2">
    <location>
        <begin position="26"/>
        <end position="43"/>
    </location>
</feature>
<evidence type="ECO:0000313" key="3">
    <source>
        <dbReference type="EMBL" id="CAE6956373.1"/>
    </source>
</evidence>
<dbReference type="Proteomes" id="UP000604046">
    <property type="component" value="Unassembled WGS sequence"/>
</dbReference>
<comment type="caution">
    <text evidence="3">The sequence shown here is derived from an EMBL/GenBank/DDBJ whole genome shotgun (WGS) entry which is preliminary data.</text>
</comment>
<evidence type="ECO:0008006" key="5">
    <source>
        <dbReference type="Google" id="ProtNLM"/>
    </source>
</evidence>
<protein>
    <recommendedName>
        <fullName evidence="5">Ubiquitin-like domain-containing protein</fullName>
    </recommendedName>
</protein>
<gene>
    <name evidence="3" type="ORF">SNAT2548_LOCUS1753</name>
</gene>
<name>A0A812HMW5_9DINO</name>
<sequence length="398" mass="44502">MASSAYPTPVSDVADAQGEVLPLVQGESNEGNSSDGSESVHSSDFGSEKSDDEGVTKGSGDDPSPVGKKHEDDDDDKTTGGATSSAGEVSVKKLLFDDLDESYKLEMKKQSYEQLQEHLASVLATNKEIVLKQKFISDLMRTLKNEEKKKMTKEEKQKKMDEQKREREKLRNQSLTLHISFNNVITKVTLKGSHTLRDLREKFSEQAGMTKKHAKRVLFRMGNEVMNDHARRTMAGWKVRNDDVIIASVSGQGGMAKRGRGDLFDYDLNECPVKPEHQQLFEKVFATSKVIAEMKEPNPEDIIKLIGKDDLKELVDDLSSSRNRTQGKLLTIGDKVPDIQEINKLIAMLTYTCDRFKRLFGKSLYHYGKMGEKFDMSIVIGLLKSNLKGSVPDASMNS</sequence>
<proteinExistence type="predicted"/>
<dbReference type="AlphaFoldDB" id="A0A812HMW5"/>